<dbReference type="InterPro" id="IPR054257">
    <property type="entry name" value="DUF6988"/>
</dbReference>
<proteinExistence type="predicted"/>
<dbReference type="EMBL" id="CP001965">
    <property type="protein sequence ID" value="ADE11980.1"/>
    <property type="molecule type" value="Genomic_DNA"/>
</dbReference>
<dbReference type="Proteomes" id="UP000001625">
    <property type="component" value="Chromosome"/>
</dbReference>
<dbReference type="KEGG" id="slt:Slit_1749"/>
<dbReference type="eggNOG" id="ENOG50330H9">
    <property type="taxonomic scope" value="Bacteria"/>
</dbReference>
<dbReference type="RefSeq" id="WP_013029878.1">
    <property type="nucleotide sequence ID" value="NC_013959.1"/>
</dbReference>
<sequence>MKLAHRLSQGHDLAAWIEQQVCDMQLSGSVRVRLAGTCFIVAQEHHQAILLLLSQTHPLHAPAFALVRPVFEAYLRGLWLAHCAKDAELEGFSHGKSPPKMPSILSAIEQTPGFDSGQLSDIYKQSWSDMCAYAHTGSQQVLRWNTGDAIQPNYSDAEVDEVLSFTGSIALLSTLGLAAIATNESLAASVLAKAHELSYQFKSDSAISRE</sequence>
<evidence type="ECO:0000313" key="2">
    <source>
        <dbReference type="Proteomes" id="UP000001625"/>
    </source>
</evidence>
<organism evidence="1 2">
    <name type="scientific">Sideroxydans lithotrophicus (strain ES-1)</name>
    <dbReference type="NCBI Taxonomy" id="580332"/>
    <lineage>
        <taxon>Bacteria</taxon>
        <taxon>Pseudomonadati</taxon>
        <taxon>Pseudomonadota</taxon>
        <taxon>Betaproteobacteria</taxon>
        <taxon>Nitrosomonadales</taxon>
        <taxon>Gallionellaceae</taxon>
        <taxon>Sideroxydans</taxon>
    </lineage>
</organism>
<accession>D5CSP4</accession>
<evidence type="ECO:0000313" key="1">
    <source>
        <dbReference type="EMBL" id="ADE11980.1"/>
    </source>
</evidence>
<protein>
    <submittedName>
        <fullName evidence="1">Uncharacterized protein</fullName>
    </submittedName>
</protein>
<keyword evidence="2" id="KW-1185">Reference proteome</keyword>
<reference evidence="1 2" key="1">
    <citation type="submission" date="2010-03" db="EMBL/GenBank/DDBJ databases">
        <title>Complete sequence of Sideroxydans lithotrophicus ES-1.</title>
        <authorList>
            <consortium name="US DOE Joint Genome Institute"/>
            <person name="Lucas S."/>
            <person name="Copeland A."/>
            <person name="Lapidus A."/>
            <person name="Cheng J.-F."/>
            <person name="Bruce D."/>
            <person name="Goodwin L."/>
            <person name="Pitluck S."/>
            <person name="Munk A.C."/>
            <person name="Detter J.C."/>
            <person name="Han C."/>
            <person name="Tapia R."/>
            <person name="Larimer F."/>
            <person name="Land M."/>
            <person name="Hauser L."/>
            <person name="Kyrpides N."/>
            <person name="Ivanova N."/>
            <person name="Emerson D."/>
            <person name="Woyke T."/>
        </authorList>
    </citation>
    <scope>NUCLEOTIDE SEQUENCE [LARGE SCALE GENOMIC DNA]</scope>
    <source>
        <strain evidence="1 2">ES-1</strain>
    </source>
</reference>
<dbReference type="Pfam" id="PF22491">
    <property type="entry name" value="DUF6988"/>
    <property type="match status" value="1"/>
</dbReference>
<dbReference type="HOGENOM" id="CLU_102873_1_0_4"/>
<gene>
    <name evidence="1" type="ordered locus">Slit_1749</name>
</gene>
<dbReference type="OrthoDB" id="6058394at2"/>
<dbReference type="STRING" id="580332.Slit_1749"/>
<name>D5CSP4_SIDLE</name>
<dbReference type="AlphaFoldDB" id="D5CSP4"/>